<dbReference type="PANTHER" id="PTHR10010:SF46">
    <property type="entry name" value="SODIUM-DEPENDENT PHOSPHATE TRANSPORT PROTEIN 2B"/>
    <property type="match status" value="1"/>
</dbReference>
<evidence type="ECO:0000256" key="1">
    <source>
        <dbReference type="ARBA" id="ARBA00004651"/>
    </source>
</evidence>
<evidence type="ECO:0000313" key="9">
    <source>
        <dbReference type="Proteomes" id="UP000437824"/>
    </source>
</evidence>
<feature type="transmembrane region" description="Helical" evidence="6">
    <location>
        <begin position="250"/>
        <end position="272"/>
    </location>
</feature>
<feature type="transmembrane region" description="Helical" evidence="6">
    <location>
        <begin position="211"/>
        <end position="238"/>
    </location>
</feature>
<evidence type="ECO:0000256" key="5">
    <source>
        <dbReference type="ARBA" id="ARBA00023136"/>
    </source>
</evidence>
<dbReference type="EMBL" id="WMBC01000002">
    <property type="protein sequence ID" value="MTD60364.1"/>
    <property type="molecule type" value="Genomic_DNA"/>
</dbReference>
<dbReference type="PANTHER" id="PTHR10010">
    <property type="entry name" value="SOLUTE CARRIER FAMILY 34 SODIUM PHOSPHATE , MEMBER 2-RELATED"/>
    <property type="match status" value="1"/>
</dbReference>
<sequence>MNENVKVVFGLIGGLALFLFGMNSMSDALQKAAGEKMKKILGFLTRNPIMGALAGALVTAVLQSSSATTVMVIGFVSAGLMSLPQAISVIFGANIGTTMTAQLMAFKISNYIYPIIFIGFMLNFVGKKEKVKNIGMVIFSFGLLFEGIEIMGEVMKPLAGSPVFVDLMGKVSSVPVLGVVLGAVMTLVVQSSSATIAVLQNFASQAGPDGVSSVIGLTGAIPILLGDNIGTTITALLASIGQSKNAKRTAIAHSIFNISGSCVFIFLIPWFAKFVQFISPKGNEVDVISRQIANAHTTFNIVCTLVWLPLIPLMVKIVTTIIRGDDKVQKTAFEPKYLDMKVVEQPAAAMVLVSKELNRLSELAESLLTGLKVSLTADKTSETYLHFKENLEIVQHLQESVSDYITRLFSSGNLTEQQSEYTAGLLFINNCIQRIAERCVDVDKICMEISDSGKVLTKEASAEMENCIGVTSQLLDKAMEAVRHGDSSAAESVFKNKKKMQKAEKKFNKAHLNRVKNNLCDASMTGYFSGIIYNIDRMADNCVGIAEEACDNVTFISLDEEANKTVAEGGAV</sequence>
<proteinExistence type="predicted"/>
<feature type="transmembrane region" description="Helical" evidence="6">
    <location>
        <begin position="176"/>
        <end position="199"/>
    </location>
</feature>
<evidence type="ECO:0000256" key="6">
    <source>
        <dbReference type="SAM" id="Phobius"/>
    </source>
</evidence>
<accession>A0A844GJX4</accession>
<name>A0A844GJX4_9FIRM</name>
<feature type="transmembrane region" description="Helical" evidence="6">
    <location>
        <begin position="43"/>
        <end position="62"/>
    </location>
</feature>
<dbReference type="GO" id="GO:0005436">
    <property type="term" value="F:sodium:phosphate symporter activity"/>
    <property type="evidence" value="ECO:0007669"/>
    <property type="project" value="InterPro"/>
</dbReference>
<keyword evidence="3 6" id="KW-0812">Transmembrane</keyword>
<dbReference type="RefSeq" id="WP_154779746.1">
    <property type="nucleotide sequence ID" value="NZ_WMBC01000002.1"/>
</dbReference>
<dbReference type="InterPro" id="IPR004633">
    <property type="entry name" value="NaPi_cotrn-rel/YqeW-like"/>
</dbReference>
<comment type="subcellular location">
    <subcellularLocation>
        <location evidence="1">Cell membrane</location>
        <topology evidence="1">Multi-pass membrane protein</topology>
    </subcellularLocation>
</comment>
<organism evidence="8 9">
    <name type="scientific">Blautia luti DSM 14534 = JCM 17040</name>
    <dbReference type="NCBI Taxonomy" id="649762"/>
    <lineage>
        <taxon>Bacteria</taxon>
        <taxon>Bacillati</taxon>
        <taxon>Bacillota</taxon>
        <taxon>Clostridia</taxon>
        <taxon>Lachnospirales</taxon>
        <taxon>Lachnospiraceae</taxon>
        <taxon>Blautia</taxon>
    </lineage>
</organism>
<evidence type="ECO:0000256" key="3">
    <source>
        <dbReference type="ARBA" id="ARBA00022692"/>
    </source>
</evidence>
<dbReference type="Gene3D" id="1.20.58.220">
    <property type="entry name" value="Phosphate transport system protein phou homolog 2, domain 2"/>
    <property type="match status" value="1"/>
</dbReference>
<keyword evidence="4 6" id="KW-1133">Transmembrane helix</keyword>
<dbReference type="Proteomes" id="UP000437824">
    <property type="component" value="Unassembled WGS sequence"/>
</dbReference>
<evidence type="ECO:0000256" key="4">
    <source>
        <dbReference type="ARBA" id="ARBA00022989"/>
    </source>
</evidence>
<protein>
    <submittedName>
        <fullName evidence="8">Na/Pi cotransporter family protein</fullName>
    </submittedName>
</protein>
<dbReference type="GO" id="GO:0005886">
    <property type="term" value="C:plasma membrane"/>
    <property type="evidence" value="ECO:0007669"/>
    <property type="project" value="UniProtKB-SubCell"/>
</dbReference>
<dbReference type="SUPFAM" id="SSF109755">
    <property type="entry name" value="PhoU-like"/>
    <property type="match status" value="1"/>
</dbReference>
<feature type="domain" description="PhoU" evidence="7">
    <location>
        <begin position="471"/>
        <end position="548"/>
    </location>
</feature>
<feature type="transmembrane region" description="Helical" evidence="6">
    <location>
        <begin position="68"/>
        <end position="91"/>
    </location>
</feature>
<dbReference type="GO" id="GO:0044341">
    <property type="term" value="P:sodium-dependent phosphate transport"/>
    <property type="evidence" value="ECO:0007669"/>
    <property type="project" value="InterPro"/>
</dbReference>
<keyword evidence="2" id="KW-1003">Cell membrane</keyword>
<feature type="transmembrane region" description="Helical" evidence="6">
    <location>
        <begin position="103"/>
        <end position="122"/>
    </location>
</feature>
<gene>
    <name evidence="8" type="ORF">GKZ57_03590</name>
</gene>
<dbReference type="AlphaFoldDB" id="A0A844GJX4"/>
<evidence type="ECO:0000259" key="7">
    <source>
        <dbReference type="Pfam" id="PF01895"/>
    </source>
</evidence>
<dbReference type="NCBIfam" id="NF037997">
    <property type="entry name" value="Na_Pi_symport"/>
    <property type="match status" value="1"/>
</dbReference>
<evidence type="ECO:0000256" key="2">
    <source>
        <dbReference type="ARBA" id="ARBA00022475"/>
    </source>
</evidence>
<dbReference type="InterPro" id="IPR038078">
    <property type="entry name" value="PhoU-like_sf"/>
</dbReference>
<reference evidence="8 9" key="1">
    <citation type="submission" date="2019-11" db="EMBL/GenBank/DDBJ databases">
        <title>Draft genome sequence of Blautia luti DSM 14534T, isolated from human stool.</title>
        <authorList>
            <person name="Ortiz R."/>
            <person name="Melis-Arcos F."/>
            <person name="Covarrubias P."/>
            <person name="Cardenas J.P."/>
            <person name="Perez-Donoso J."/>
            <person name="Almonacid D."/>
        </authorList>
    </citation>
    <scope>NUCLEOTIDE SEQUENCE [LARGE SCALE GENOMIC DNA]</scope>
    <source>
        <strain evidence="8 9">DSM 14534</strain>
    </source>
</reference>
<keyword evidence="5 6" id="KW-0472">Membrane</keyword>
<feature type="transmembrane region" description="Helical" evidence="6">
    <location>
        <begin position="6"/>
        <end position="22"/>
    </location>
</feature>
<dbReference type="NCBIfam" id="TIGR00704">
    <property type="entry name" value="NaPi_cotrn_rel"/>
    <property type="match status" value="1"/>
</dbReference>
<dbReference type="InterPro" id="IPR026022">
    <property type="entry name" value="PhoU_dom"/>
</dbReference>
<dbReference type="Pfam" id="PF01895">
    <property type="entry name" value="PhoU"/>
    <property type="match status" value="1"/>
</dbReference>
<dbReference type="Pfam" id="PF02690">
    <property type="entry name" value="Na_Pi_cotrans"/>
    <property type="match status" value="1"/>
</dbReference>
<evidence type="ECO:0000313" key="8">
    <source>
        <dbReference type="EMBL" id="MTD60364.1"/>
    </source>
</evidence>
<comment type="caution">
    <text evidence="8">The sequence shown here is derived from an EMBL/GenBank/DDBJ whole genome shotgun (WGS) entry which is preliminary data.</text>
</comment>
<dbReference type="InterPro" id="IPR003841">
    <property type="entry name" value="Na/Pi_transpt"/>
</dbReference>